<dbReference type="HOGENOM" id="CLU_3221693_0_0_6"/>
<gene>
    <name evidence="1" type="ordered locus">SARI_03177</name>
</gene>
<accession>A9MEU8</accession>
<dbReference type="KEGG" id="ses:SARI_03177"/>
<evidence type="ECO:0000313" key="1">
    <source>
        <dbReference type="EMBL" id="ABX23014.1"/>
    </source>
</evidence>
<name>A9MEU8_SALAR</name>
<proteinExistence type="predicted"/>
<evidence type="ECO:0000313" key="2">
    <source>
        <dbReference type="Proteomes" id="UP000002084"/>
    </source>
</evidence>
<dbReference type="AlphaFoldDB" id="A9MEU8"/>
<sequence length="44" mass="5110">MSASRKMMTTSTFINSRYAPLAQAPFTRRLARRYENETRGLATR</sequence>
<keyword evidence="2" id="KW-1185">Reference proteome</keyword>
<reference evidence="1 2" key="1">
    <citation type="submission" date="2007-11" db="EMBL/GenBank/DDBJ databases">
        <authorList>
            <consortium name="The Salmonella enterica serovar Arizonae Genome Sequencing Project"/>
            <person name="McClelland M."/>
            <person name="Sanderson E.K."/>
            <person name="Porwollik S."/>
            <person name="Spieth J."/>
            <person name="Clifton W.S."/>
            <person name="Fulton R."/>
            <person name="Chunyan W."/>
            <person name="Wollam A."/>
            <person name="Shah N."/>
            <person name="Pepin K."/>
            <person name="Bhonagiri V."/>
            <person name="Nash W."/>
            <person name="Johnson M."/>
            <person name="Thiruvilangam P."/>
            <person name="Wilson R."/>
        </authorList>
    </citation>
    <scope>NUCLEOTIDE SEQUENCE [LARGE SCALE GENOMIC DNA]</scope>
    <source>
        <strain evidence="2">ATCC BAA-731 / CDC346-86 / RSK2980</strain>
    </source>
</reference>
<dbReference type="EMBL" id="CP000880">
    <property type="protein sequence ID" value="ABX23014.1"/>
    <property type="molecule type" value="Genomic_DNA"/>
</dbReference>
<protein>
    <submittedName>
        <fullName evidence="1">Uncharacterized protein</fullName>
    </submittedName>
</protein>
<organism evidence="1 2">
    <name type="scientific">Salmonella arizonae (strain ATCC BAA-731 / CDC346-86 / RSK2980)</name>
    <dbReference type="NCBI Taxonomy" id="41514"/>
    <lineage>
        <taxon>Bacteria</taxon>
        <taxon>Pseudomonadati</taxon>
        <taxon>Pseudomonadota</taxon>
        <taxon>Gammaproteobacteria</taxon>
        <taxon>Enterobacterales</taxon>
        <taxon>Enterobacteriaceae</taxon>
        <taxon>Salmonella</taxon>
    </lineage>
</organism>
<dbReference type="Proteomes" id="UP000002084">
    <property type="component" value="Chromosome"/>
</dbReference>